<feature type="compositionally biased region" description="Polar residues" evidence="1">
    <location>
        <begin position="177"/>
        <end position="187"/>
    </location>
</feature>
<evidence type="ECO:0000313" key="3">
    <source>
        <dbReference type="Proteomes" id="UP000199517"/>
    </source>
</evidence>
<keyword evidence="3" id="KW-1185">Reference proteome</keyword>
<organism evidence="2 3">
    <name type="scientific">Paracidovorax konjaci</name>
    <dbReference type="NCBI Taxonomy" id="32040"/>
    <lineage>
        <taxon>Bacteria</taxon>
        <taxon>Pseudomonadati</taxon>
        <taxon>Pseudomonadota</taxon>
        <taxon>Betaproteobacteria</taxon>
        <taxon>Burkholderiales</taxon>
        <taxon>Comamonadaceae</taxon>
        <taxon>Paracidovorax</taxon>
    </lineage>
</organism>
<dbReference type="OrthoDB" id="9848462at2"/>
<dbReference type="AlphaFoldDB" id="A0A1I1VAL5"/>
<feature type="compositionally biased region" description="Pro residues" evidence="1">
    <location>
        <begin position="256"/>
        <end position="266"/>
    </location>
</feature>
<dbReference type="EMBL" id="FOMQ01000006">
    <property type="protein sequence ID" value="SFD79939.1"/>
    <property type="molecule type" value="Genomic_DNA"/>
</dbReference>
<evidence type="ECO:0000256" key="1">
    <source>
        <dbReference type="SAM" id="MobiDB-lite"/>
    </source>
</evidence>
<proteinExistence type="predicted"/>
<sequence length="431" mass="46156">MFSNNGKIGAQRFVPADRPPAQGEARPGTGTPTPRHGGMLQGDGRLSGLTSPQRQRAPSGRPGSDAAGHHMPASMRQQPRAQLPAHRHGPESPTPMSRGGGSLFTHAPPGPAMPGSIEDSFSRFSLHGQGSGQGPVHGDRYGQPHHAHSHPGRDAFAGALYHPAHSASADHALRPSWGNTPHPSGTFESHAPYPSAHHPIGAGLPQPAPHWTDSLKKESLDDWFAKKDGARGQPGMSPHAHSTPPHSPRAGGPWAPSAPPWNPAPPDLHGAPLPQPREPHWTDHLEKESLDDWLAEKDWGRDLSGTESVGDWALQKEFGRDLSGTESVADWAMQKAFGRDLLGTESVAHFAWRQDVGLTYGAPPLPAGGLYASPPHSPQYGAALPPWHAPAAHGHSRNSVTQATDEALRMMEQTMRAQQSAMHQGREHWRS</sequence>
<feature type="region of interest" description="Disordered" evidence="1">
    <location>
        <begin position="226"/>
        <end position="281"/>
    </location>
</feature>
<feature type="region of interest" description="Disordered" evidence="1">
    <location>
        <begin position="170"/>
        <end position="213"/>
    </location>
</feature>
<name>A0A1I1VAL5_9BURK</name>
<accession>A0A1I1VAL5</accession>
<dbReference type="Proteomes" id="UP000199517">
    <property type="component" value="Unassembled WGS sequence"/>
</dbReference>
<feature type="compositionally biased region" description="Low complexity" evidence="1">
    <location>
        <begin position="26"/>
        <end position="38"/>
    </location>
</feature>
<gene>
    <name evidence="2" type="ORF">SAMN04489710_106162</name>
</gene>
<protein>
    <submittedName>
        <fullName evidence="2">Uncharacterized protein</fullName>
    </submittedName>
</protein>
<reference evidence="3" key="1">
    <citation type="submission" date="2016-10" db="EMBL/GenBank/DDBJ databases">
        <authorList>
            <person name="Varghese N."/>
            <person name="Submissions S."/>
        </authorList>
    </citation>
    <scope>NUCLEOTIDE SEQUENCE [LARGE SCALE GENOMIC DNA]</scope>
    <source>
        <strain evidence="3">DSM 7481</strain>
    </source>
</reference>
<feature type="compositionally biased region" description="Low complexity" evidence="1">
    <location>
        <begin position="237"/>
        <end position="255"/>
    </location>
</feature>
<dbReference type="RefSeq" id="WP_139225693.1">
    <property type="nucleotide sequence ID" value="NZ_FOMQ01000006.1"/>
</dbReference>
<feature type="region of interest" description="Disordered" evidence="1">
    <location>
        <begin position="1"/>
        <end position="150"/>
    </location>
</feature>
<evidence type="ECO:0000313" key="2">
    <source>
        <dbReference type="EMBL" id="SFD79939.1"/>
    </source>
</evidence>